<protein>
    <submittedName>
        <fullName evidence="2">Uncharacterized protein</fullName>
    </submittedName>
</protein>
<feature type="compositionally biased region" description="Basic residues" evidence="1">
    <location>
        <begin position="110"/>
        <end position="120"/>
    </location>
</feature>
<comment type="caution">
    <text evidence="2">The sequence shown here is derived from an EMBL/GenBank/DDBJ whole genome shotgun (WGS) entry which is preliminary data.</text>
</comment>
<reference evidence="2" key="1">
    <citation type="journal article" date="2023" name="G3 (Bethesda)">
        <title>Whole genome assemblies of Zophobas morio and Tenebrio molitor.</title>
        <authorList>
            <person name="Kaur S."/>
            <person name="Stinson S.A."/>
            <person name="diCenzo G.C."/>
        </authorList>
    </citation>
    <scope>NUCLEOTIDE SEQUENCE</scope>
    <source>
        <strain evidence="2">QUZm001</strain>
    </source>
</reference>
<evidence type="ECO:0000256" key="1">
    <source>
        <dbReference type="SAM" id="MobiDB-lite"/>
    </source>
</evidence>
<proteinExistence type="predicted"/>
<dbReference type="EMBL" id="JALNTZ010000001">
    <property type="protein sequence ID" value="KAJ3665649.1"/>
    <property type="molecule type" value="Genomic_DNA"/>
</dbReference>
<name>A0AA38MS25_9CUCU</name>
<evidence type="ECO:0000313" key="3">
    <source>
        <dbReference type="Proteomes" id="UP001168821"/>
    </source>
</evidence>
<accession>A0AA38MS25</accession>
<dbReference type="Proteomes" id="UP001168821">
    <property type="component" value="Unassembled WGS sequence"/>
</dbReference>
<gene>
    <name evidence="2" type="ORF">Zmor_001137</name>
</gene>
<evidence type="ECO:0000313" key="2">
    <source>
        <dbReference type="EMBL" id="KAJ3665649.1"/>
    </source>
</evidence>
<dbReference type="AlphaFoldDB" id="A0AA38MS25"/>
<sequence>MVTVIDSSFLGVLLSVVNMQRHNTIIGCSLINPPSLRSSNIIIVKKSCTCKVVKISDACLYFGLNEFTFRFLPRRTWRHNEEEGCRKNDNDFLCPRCKYSNMESRGSKGPNHRFHSLKNT</sequence>
<feature type="region of interest" description="Disordered" evidence="1">
    <location>
        <begin position="100"/>
        <end position="120"/>
    </location>
</feature>
<keyword evidence="3" id="KW-1185">Reference proteome</keyword>
<organism evidence="2 3">
    <name type="scientific">Zophobas morio</name>
    <dbReference type="NCBI Taxonomy" id="2755281"/>
    <lineage>
        <taxon>Eukaryota</taxon>
        <taxon>Metazoa</taxon>
        <taxon>Ecdysozoa</taxon>
        <taxon>Arthropoda</taxon>
        <taxon>Hexapoda</taxon>
        <taxon>Insecta</taxon>
        <taxon>Pterygota</taxon>
        <taxon>Neoptera</taxon>
        <taxon>Endopterygota</taxon>
        <taxon>Coleoptera</taxon>
        <taxon>Polyphaga</taxon>
        <taxon>Cucujiformia</taxon>
        <taxon>Tenebrionidae</taxon>
        <taxon>Zophobas</taxon>
    </lineage>
</organism>